<proteinExistence type="predicted"/>
<dbReference type="EMBL" id="CM023472">
    <property type="protein sequence ID" value="KAH7959240.1"/>
    <property type="molecule type" value="Genomic_DNA"/>
</dbReference>
<accession>A0ACB8D4D7</accession>
<keyword evidence="2" id="KW-1185">Reference proteome</keyword>
<dbReference type="Proteomes" id="UP000821865">
    <property type="component" value="Chromosome 3"/>
</dbReference>
<evidence type="ECO:0000313" key="2">
    <source>
        <dbReference type="Proteomes" id="UP000821865"/>
    </source>
</evidence>
<sequence length="326" mass="35772">MVNRGDLPFPTVHHVFLEILLHRREDTSLFIHNVYIPAHVTKDLSVLALLRAAAARAALFPFLALGDFNVRHTDWGYPKVDGPGTRLSQLTHDLHSSLLTDPTQTARIGNTACPDTTSDLSFCRYVHDARCSNTHQSVGSNHYVLVIQVRTRPALRIGHVHSTQSAALNVEDLSRWTNQLLAKLDGVSTSTSTTEDHPAVDSRLAHLWAVAPVSPTVGISNVTTIACAAASHNCELGCKQYCYFLRHYLDPPSAKSVALEQLRVVRAYPSDPPTSSLPLPSYSGAPNPEMDADITETEVYAALHKLRTTSAPARPRPPRPIHLLAR</sequence>
<protein>
    <submittedName>
        <fullName evidence="1">Uncharacterized protein</fullName>
    </submittedName>
</protein>
<organism evidence="1 2">
    <name type="scientific">Dermacentor silvarum</name>
    <name type="common">Tick</name>
    <dbReference type="NCBI Taxonomy" id="543639"/>
    <lineage>
        <taxon>Eukaryota</taxon>
        <taxon>Metazoa</taxon>
        <taxon>Ecdysozoa</taxon>
        <taxon>Arthropoda</taxon>
        <taxon>Chelicerata</taxon>
        <taxon>Arachnida</taxon>
        <taxon>Acari</taxon>
        <taxon>Parasitiformes</taxon>
        <taxon>Ixodida</taxon>
        <taxon>Ixodoidea</taxon>
        <taxon>Ixodidae</taxon>
        <taxon>Rhipicephalinae</taxon>
        <taxon>Dermacentor</taxon>
    </lineage>
</organism>
<name>A0ACB8D4D7_DERSI</name>
<reference evidence="1" key="1">
    <citation type="submission" date="2020-05" db="EMBL/GenBank/DDBJ databases">
        <title>Large-scale comparative analyses of tick genomes elucidate their genetic diversity and vector capacities.</title>
        <authorList>
            <person name="Jia N."/>
            <person name="Wang J."/>
            <person name="Shi W."/>
            <person name="Du L."/>
            <person name="Sun Y."/>
            <person name="Zhan W."/>
            <person name="Jiang J."/>
            <person name="Wang Q."/>
            <person name="Zhang B."/>
            <person name="Ji P."/>
            <person name="Sakyi L.B."/>
            <person name="Cui X."/>
            <person name="Yuan T."/>
            <person name="Jiang B."/>
            <person name="Yang W."/>
            <person name="Lam T.T.-Y."/>
            <person name="Chang Q."/>
            <person name="Ding S."/>
            <person name="Wang X."/>
            <person name="Zhu J."/>
            <person name="Ruan X."/>
            <person name="Zhao L."/>
            <person name="Wei J."/>
            <person name="Que T."/>
            <person name="Du C."/>
            <person name="Cheng J."/>
            <person name="Dai P."/>
            <person name="Han X."/>
            <person name="Huang E."/>
            <person name="Gao Y."/>
            <person name="Liu J."/>
            <person name="Shao H."/>
            <person name="Ye R."/>
            <person name="Li L."/>
            <person name="Wei W."/>
            <person name="Wang X."/>
            <person name="Wang C."/>
            <person name="Yang T."/>
            <person name="Huo Q."/>
            <person name="Li W."/>
            <person name="Guo W."/>
            <person name="Chen H."/>
            <person name="Zhou L."/>
            <person name="Ni X."/>
            <person name="Tian J."/>
            <person name="Zhou Y."/>
            <person name="Sheng Y."/>
            <person name="Liu T."/>
            <person name="Pan Y."/>
            <person name="Xia L."/>
            <person name="Li J."/>
            <person name="Zhao F."/>
            <person name="Cao W."/>
        </authorList>
    </citation>
    <scope>NUCLEOTIDE SEQUENCE</scope>
    <source>
        <strain evidence="1">Dsil-2018</strain>
    </source>
</reference>
<gene>
    <name evidence="1" type="ORF">HPB49_009591</name>
</gene>
<evidence type="ECO:0000313" key="1">
    <source>
        <dbReference type="EMBL" id="KAH7959240.1"/>
    </source>
</evidence>
<comment type="caution">
    <text evidence="1">The sequence shown here is derived from an EMBL/GenBank/DDBJ whole genome shotgun (WGS) entry which is preliminary data.</text>
</comment>